<feature type="domain" description="PDEase" evidence="7">
    <location>
        <begin position="80"/>
        <end position="472"/>
    </location>
</feature>
<feature type="binding site" evidence="4">
    <location>
        <begin position="195"/>
        <end position="199"/>
    </location>
    <ligand>
        <name>AMP</name>
        <dbReference type="ChEBI" id="CHEBI:456215"/>
    </ligand>
</feature>
<dbReference type="Pfam" id="PF00233">
    <property type="entry name" value="PDEase_I"/>
    <property type="match status" value="1"/>
</dbReference>
<evidence type="ECO:0000256" key="3">
    <source>
        <dbReference type="PIRSR" id="PIRSR623088-1"/>
    </source>
</evidence>
<evidence type="ECO:0000256" key="1">
    <source>
        <dbReference type="ARBA" id="ARBA00022723"/>
    </source>
</evidence>
<feature type="binding site" evidence="4">
    <location>
        <position position="422"/>
    </location>
    <ligand>
        <name>AMP</name>
        <dbReference type="ChEBI" id="CHEBI:456215"/>
    </ligand>
</feature>
<protein>
    <recommendedName>
        <fullName evidence="6">Phosphodiesterase</fullName>
        <ecNumber evidence="6">3.1.4.-</ecNumber>
    </recommendedName>
</protein>
<dbReference type="SMART" id="SM00471">
    <property type="entry name" value="HDc"/>
    <property type="match status" value="1"/>
</dbReference>
<dbReference type="InterPro" id="IPR023088">
    <property type="entry name" value="PDEase"/>
</dbReference>
<evidence type="ECO:0000256" key="4">
    <source>
        <dbReference type="PIRSR" id="PIRSR623088-2"/>
    </source>
</evidence>
<dbReference type="InterPro" id="IPR023174">
    <property type="entry name" value="PDEase_CS"/>
</dbReference>
<dbReference type="InterPro" id="IPR003607">
    <property type="entry name" value="HD/PDEase_dom"/>
</dbReference>
<name>A0AAD9D8J2_9STRA</name>
<feature type="binding site" evidence="5">
    <location>
        <position position="236"/>
    </location>
    <ligand>
        <name>Zn(2+)</name>
        <dbReference type="ChEBI" id="CHEBI:29105"/>
        <label>1</label>
    </ligand>
</feature>
<dbReference type="InterPro" id="IPR036971">
    <property type="entry name" value="PDEase_catalytic_dom_sf"/>
</dbReference>
<organism evidence="8 9">
    <name type="scientific">Skeletonema marinoi</name>
    <dbReference type="NCBI Taxonomy" id="267567"/>
    <lineage>
        <taxon>Eukaryota</taxon>
        <taxon>Sar</taxon>
        <taxon>Stramenopiles</taxon>
        <taxon>Ochrophyta</taxon>
        <taxon>Bacillariophyta</taxon>
        <taxon>Coscinodiscophyceae</taxon>
        <taxon>Thalassiosirophycidae</taxon>
        <taxon>Thalassiosirales</taxon>
        <taxon>Skeletonemataceae</taxon>
        <taxon>Skeletonema</taxon>
        <taxon>Skeletonema marinoi-dohrnii complex</taxon>
    </lineage>
</organism>
<dbReference type="PROSITE" id="PS00126">
    <property type="entry name" value="PDEASE_I_1"/>
    <property type="match status" value="1"/>
</dbReference>
<dbReference type="GO" id="GO:0007165">
    <property type="term" value="P:signal transduction"/>
    <property type="evidence" value="ECO:0007669"/>
    <property type="project" value="InterPro"/>
</dbReference>
<dbReference type="SUPFAM" id="SSF109604">
    <property type="entry name" value="HD-domain/PDEase-like"/>
    <property type="match status" value="2"/>
</dbReference>
<feature type="binding site" evidence="5">
    <location>
        <position position="368"/>
    </location>
    <ligand>
        <name>Zn(2+)</name>
        <dbReference type="ChEBI" id="CHEBI:29105"/>
        <label>1</label>
    </ligand>
</feature>
<gene>
    <name evidence="8" type="ORF">QTG54_012807</name>
</gene>
<feature type="binding site" evidence="4">
    <location>
        <position position="368"/>
    </location>
    <ligand>
        <name>AMP</name>
        <dbReference type="ChEBI" id="CHEBI:456215"/>
    </ligand>
</feature>
<comment type="caution">
    <text evidence="8">The sequence shown here is derived from an EMBL/GenBank/DDBJ whole genome shotgun (WGS) entry which is preliminary data.</text>
</comment>
<sequence length="472" mass="53695">MDAEQKNMLSDGAAAGASVHSSANNKVVSTVWNGYDCVFSNDDYLKKLQNGDIHHGQNTKAEVSTDNPRMSFRRRGSHRSLDDFGWLRQLNLRSDVPSIEEIRDWSFDTLQFEENILVEVFISMLEFYDLLTEFVLDRDTLKRYVFAVMHKHRKDCYYQRTDIEGDVSVIGTTANASEEDCKSSDDGHHVLCEYHNWYHAVSCAQVCFLFLTLGGADQFLESKDIFCIIVGALIHDLDHPGTNNDFEVKRNTALAQKYHNDSVLERHSISEGLNLCARNPELDWLKSFDNVEDRKYVENYITEAILATDPARHATIVKEALAFVEEGPKAYDSVTSESLSESVELTQFDRANLKHRLFIGRLFLHSADISNPLHASFDVARDWAVRVTTEFSRQASKEKELSLEVTSYMDGLDSEYNIAKVQISFFAFMVQPLFDVVGKLFPNLSHLNDWGEANCDGYREVIAACEKERGEG</sequence>
<feature type="binding site" evidence="4">
    <location>
        <position position="236"/>
    </location>
    <ligand>
        <name>AMP</name>
        <dbReference type="ChEBI" id="CHEBI:456215"/>
    </ligand>
</feature>
<reference evidence="8" key="1">
    <citation type="submission" date="2023-06" db="EMBL/GenBank/DDBJ databases">
        <title>Survivors Of The Sea: Transcriptome response of Skeletonema marinoi to long-term dormancy.</title>
        <authorList>
            <person name="Pinder M.I.M."/>
            <person name="Kourtchenko O."/>
            <person name="Robertson E.K."/>
            <person name="Larsson T."/>
            <person name="Maumus F."/>
            <person name="Osuna-Cruz C.M."/>
            <person name="Vancaester E."/>
            <person name="Stenow R."/>
            <person name="Vandepoele K."/>
            <person name="Ploug H."/>
            <person name="Bruchert V."/>
            <person name="Godhe A."/>
            <person name="Topel M."/>
        </authorList>
    </citation>
    <scope>NUCLEOTIDE SEQUENCE</scope>
    <source>
        <strain evidence="8">R05AC</strain>
    </source>
</reference>
<dbReference type="CDD" id="cd00077">
    <property type="entry name" value="HDc"/>
    <property type="match status" value="1"/>
</dbReference>
<evidence type="ECO:0000313" key="9">
    <source>
        <dbReference type="Proteomes" id="UP001224775"/>
    </source>
</evidence>
<dbReference type="PRINTS" id="PR00387">
    <property type="entry name" value="PDIESTERASE1"/>
</dbReference>
<dbReference type="Proteomes" id="UP001224775">
    <property type="component" value="Unassembled WGS sequence"/>
</dbReference>
<dbReference type="PANTHER" id="PTHR11347">
    <property type="entry name" value="CYCLIC NUCLEOTIDE PHOSPHODIESTERASE"/>
    <property type="match status" value="1"/>
</dbReference>
<keyword evidence="9" id="KW-1185">Reference proteome</keyword>
<evidence type="ECO:0000256" key="6">
    <source>
        <dbReference type="RuleBase" id="RU363067"/>
    </source>
</evidence>
<evidence type="ECO:0000313" key="8">
    <source>
        <dbReference type="EMBL" id="KAK1736785.1"/>
    </source>
</evidence>
<feature type="binding site" evidence="5">
    <location>
        <position position="236"/>
    </location>
    <ligand>
        <name>Zn(2+)</name>
        <dbReference type="ChEBI" id="CHEBI:29105"/>
        <label>2</label>
    </ligand>
</feature>
<proteinExistence type="inferred from homology"/>
<keyword evidence="2 6" id="KW-0378">Hydrolase</keyword>
<evidence type="ECO:0000256" key="5">
    <source>
        <dbReference type="PIRSR" id="PIRSR623088-3"/>
    </source>
</evidence>
<dbReference type="EMBL" id="JATAAI010000028">
    <property type="protein sequence ID" value="KAK1736785.1"/>
    <property type="molecule type" value="Genomic_DNA"/>
</dbReference>
<feature type="binding site" evidence="5">
    <location>
        <position position="235"/>
    </location>
    <ligand>
        <name>Zn(2+)</name>
        <dbReference type="ChEBI" id="CHEBI:29105"/>
        <label>1</label>
    </ligand>
</feature>
<dbReference type="AlphaFoldDB" id="A0AAD9D8J2"/>
<comment type="cofactor">
    <cofactor evidence="6">
        <name>a divalent metal cation</name>
        <dbReference type="ChEBI" id="CHEBI:60240"/>
    </cofactor>
    <text evidence="6">Binds 2 divalent metal cations per subunit. Site 1 may preferentially bind zinc ions, while site 2 has a preference for magnesium and/or manganese ions.</text>
</comment>
<feature type="active site" description="Proton donor" evidence="3">
    <location>
        <position position="195"/>
    </location>
</feature>
<comment type="similarity">
    <text evidence="6">Belongs to the cyclic nucleotide phosphodiesterase family.</text>
</comment>
<dbReference type="PROSITE" id="PS51845">
    <property type="entry name" value="PDEASE_I_2"/>
    <property type="match status" value="1"/>
</dbReference>
<dbReference type="Gene3D" id="1.10.1300.10">
    <property type="entry name" value="3'5'-cyclic nucleotide phosphodiesterase, catalytic domain"/>
    <property type="match status" value="2"/>
</dbReference>
<evidence type="ECO:0000259" key="7">
    <source>
        <dbReference type="PROSITE" id="PS51845"/>
    </source>
</evidence>
<keyword evidence="1 5" id="KW-0479">Metal-binding</keyword>
<dbReference type="GO" id="GO:0046872">
    <property type="term" value="F:metal ion binding"/>
    <property type="evidence" value="ECO:0007669"/>
    <property type="project" value="UniProtKB-KW"/>
</dbReference>
<evidence type="ECO:0000256" key="2">
    <source>
        <dbReference type="ARBA" id="ARBA00022801"/>
    </source>
</evidence>
<dbReference type="GO" id="GO:0004114">
    <property type="term" value="F:3',5'-cyclic-nucleotide phosphodiesterase activity"/>
    <property type="evidence" value="ECO:0007669"/>
    <property type="project" value="InterPro"/>
</dbReference>
<dbReference type="InterPro" id="IPR002073">
    <property type="entry name" value="PDEase_catalytic_dom"/>
</dbReference>
<feature type="binding site" evidence="5">
    <location>
        <position position="199"/>
    </location>
    <ligand>
        <name>Zn(2+)</name>
        <dbReference type="ChEBI" id="CHEBI:29105"/>
        <label>1</label>
    </ligand>
</feature>
<accession>A0AAD9D8J2</accession>
<dbReference type="EC" id="3.1.4.-" evidence="6"/>